<evidence type="ECO:0000313" key="6">
    <source>
        <dbReference type="EMBL" id="VCU69509.1"/>
    </source>
</evidence>
<keyword evidence="4" id="KW-0812">Transmembrane</keyword>
<dbReference type="InterPro" id="IPR013766">
    <property type="entry name" value="Thioredoxin_domain"/>
</dbReference>
<evidence type="ECO:0000256" key="2">
    <source>
        <dbReference type="ARBA" id="ARBA00022748"/>
    </source>
</evidence>
<dbReference type="GO" id="GO:0017004">
    <property type="term" value="P:cytochrome complex assembly"/>
    <property type="evidence" value="ECO:0007669"/>
    <property type="project" value="UniProtKB-KW"/>
</dbReference>
<evidence type="ECO:0000259" key="5">
    <source>
        <dbReference type="PROSITE" id="PS51352"/>
    </source>
</evidence>
<organism evidence="6 7">
    <name type="scientific">Pigmentiphaga humi</name>
    <dbReference type="NCBI Taxonomy" id="2478468"/>
    <lineage>
        <taxon>Bacteria</taxon>
        <taxon>Pseudomonadati</taxon>
        <taxon>Pseudomonadota</taxon>
        <taxon>Betaproteobacteria</taxon>
        <taxon>Burkholderiales</taxon>
        <taxon>Alcaligenaceae</taxon>
        <taxon>Pigmentiphaga</taxon>
    </lineage>
</organism>
<keyword evidence="2" id="KW-0201">Cytochrome c-type biogenesis</keyword>
<comment type="subcellular location">
    <subcellularLocation>
        <location evidence="1">Cell envelope</location>
    </subcellularLocation>
</comment>
<evidence type="ECO:0000256" key="4">
    <source>
        <dbReference type="SAM" id="Phobius"/>
    </source>
</evidence>
<keyword evidence="7" id="KW-1185">Reference proteome</keyword>
<dbReference type="PROSITE" id="PS51318">
    <property type="entry name" value="TAT"/>
    <property type="match status" value="1"/>
</dbReference>
<dbReference type="Proteomes" id="UP000277294">
    <property type="component" value="Unassembled WGS sequence"/>
</dbReference>
<evidence type="ECO:0000313" key="7">
    <source>
        <dbReference type="Proteomes" id="UP000277294"/>
    </source>
</evidence>
<dbReference type="Gene3D" id="3.40.30.10">
    <property type="entry name" value="Glutaredoxin"/>
    <property type="match status" value="1"/>
</dbReference>
<gene>
    <name evidence="6" type="primary">tlpA</name>
    <name evidence="6" type="ORF">PIGHUM_01572</name>
</gene>
<dbReference type="GO" id="GO:0030313">
    <property type="term" value="C:cell envelope"/>
    <property type="evidence" value="ECO:0007669"/>
    <property type="project" value="UniProtKB-SubCell"/>
</dbReference>
<dbReference type="SUPFAM" id="SSF52833">
    <property type="entry name" value="Thioredoxin-like"/>
    <property type="match status" value="1"/>
</dbReference>
<dbReference type="Pfam" id="PF08534">
    <property type="entry name" value="Redoxin"/>
    <property type="match status" value="1"/>
</dbReference>
<dbReference type="AlphaFoldDB" id="A0A3P4AZL4"/>
<dbReference type="PROSITE" id="PS51352">
    <property type="entry name" value="THIOREDOXIN_2"/>
    <property type="match status" value="1"/>
</dbReference>
<dbReference type="InterPro" id="IPR013740">
    <property type="entry name" value="Redoxin"/>
</dbReference>
<reference evidence="6 7" key="1">
    <citation type="submission" date="2018-10" db="EMBL/GenBank/DDBJ databases">
        <authorList>
            <person name="Criscuolo A."/>
        </authorList>
    </citation>
    <scope>NUCLEOTIDE SEQUENCE [LARGE SCALE GENOMIC DNA]</scope>
    <source>
        <strain evidence="6">DnA1</strain>
    </source>
</reference>
<evidence type="ECO:0000256" key="3">
    <source>
        <dbReference type="ARBA" id="ARBA00023284"/>
    </source>
</evidence>
<dbReference type="PANTHER" id="PTHR42852">
    <property type="entry name" value="THIOL:DISULFIDE INTERCHANGE PROTEIN DSBE"/>
    <property type="match status" value="1"/>
</dbReference>
<dbReference type="InterPro" id="IPR050553">
    <property type="entry name" value="Thioredoxin_ResA/DsbE_sf"/>
</dbReference>
<dbReference type="CDD" id="cd02966">
    <property type="entry name" value="TlpA_like_family"/>
    <property type="match status" value="1"/>
</dbReference>
<keyword evidence="4" id="KW-0472">Membrane</keyword>
<accession>A0A3P4AZL4</accession>
<dbReference type="InterPro" id="IPR006311">
    <property type="entry name" value="TAT_signal"/>
</dbReference>
<dbReference type="InterPro" id="IPR036249">
    <property type="entry name" value="Thioredoxin-like_sf"/>
</dbReference>
<feature type="domain" description="Thioredoxin" evidence="5">
    <location>
        <begin position="31"/>
        <end position="189"/>
    </location>
</feature>
<dbReference type="PANTHER" id="PTHR42852:SF13">
    <property type="entry name" value="PROTEIN DIPZ"/>
    <property type="match status" value="1"/>
</dbReference>
<dbReference type="PROSITE" id="PS00194">
    <property type="entry name" value="THIOREDOXIN_1"/>
    <property type="match status" value="1"/>
</dbReference>
<feature type="transmembrane region" description="Helical" evidence="4">
    <location>
        <begin position="25"/>
        <end position="44"/>
    </location>
</feature>
<sequence>MSAPEEEKNAMAQRQDAAKPGRRRWLAYGGAGLAAAAVGVGLAWRQAGQADGASDIFYTQTLDDLEGRAYKFDQWRGRRLVVNFWATWCPPCVDEMPELDALHRELAGSVQFVGIGIDSAANMRAFVQKVPVGYPLLVAGNVGTELARVLGNSAGGLPYTVVIDEKGAVIHHYTGRIKLDALRGALTAA</sequence>
<keyword evidence="4" id="KW-1133">Transmembrane helix</keyword>
<evidence type="ECO:0000256" key="1">
    <source>
        <dbReference type="ARBA" id="ARBA00004196"/>
    </source>
</evidence>
<keyword evidence="3" id="KW-0676">Redox-active center</keyword>
<dbReference type="EMBL" id="UWPJ01000014">
    <property type="protein sequence ID" value="VCU69509.1"/>
    <property type="molecule type" value="Genomic_DNA"/>
</dbReference>
<protein>
    <submittedName>
        <fullName evidence="6">Thiol:disulfide interchange protein TlpA</fullName>
    </submittedName>
</protein>
<dbReference type="GO" id="GO:0015036">
    <property type="term" value="F:disulfide oxidoreductase activity"/>
    <property type="evidence" value="ECO:0007669"/>
    <property type="project" value="UniProtKB-ARBA"/>
</dbReference>
<name>A0A3P4AZL4_9BURK</name>
<dbReference type="InterPro" id="IPR017937">
    <property type="entry name" value="Thioredoxin_CS"/>
</dbReference>
<proteinExistence type="predicted"/>